<dbReference type="InterPro" id="IPR051681">
    <property type="entry name" value="Ser/Thr_Kinases-Pseudokinases"/>
</dbReference>
<evidence type="ECO:0000313" key="8">
    <source>
        <dbReference type="Proteomes" id="UP000234323"/>
    </source>
</evidence>
<dbReference type="Pfam" id="PF07714">
    <property type="entry name" value="PK_Tyr_Ser-Thr"/>
    <property type="match status" value="1"/>
</dbReference>
<proteinExistence type="predicted"/>
<reference evidence="7 8" key="1">
    <citation type="submission" date="2015-10" db="EMBL/GenBank/DDBJ databases">
        <title>Genome analyses suggest a sexual origin of heterokaryosis in a supposedly ancient asexual fungus.</title>
        <authorList>
            <person name="Ropars J."/>
            <person name="Sedzielewska K."/>
            <person name="Noel J."/>
            <person name="Charron P."/>
            <person name="Farinelli L."/>
            <person name="Marton T."/>
            <person name="Kruger M."/>
            <person name="Pelin A."/>
            <person name="Brachmann A."/>
            <person name="Corradi N."/>
        </authorList>
    </citation>
    <scope>NUCLEOTIDE SEQUENCE [LARGE SCALE GENOMIC DNA]</scope>
    <source>
        <strain evidence="7 8">A4</strain>
    </source>
</reference>
<keyword evidence="1" id="KW-0808">Transferase</keyword>
<comment type="caution">
    <text evidence="7">The sequence shown here is derived from an EMBL/GenBank/DDBJ whole genome shotgun (WGS) entry which is preliminary data.</text>
</comment>
<dbReference type="GO" id="GO:0005524">
    <property type="term" value="F:ATP binding"/>
    <property type="evidence" value="ECO:0007669"/>
    <property type="project" value="UniProtKB-KW"/>
</dbReference>
<evidence type="ECO:0000256" key="4">
    <source>
        <dbReference type="ARBA" id="ARBA00022840"/>
    </source>
</evidence>
<evidence type="ECO:0000256" key="2">
    <source>
        <dbReference type="ARBA" id="ARBA00022741"/>
    </source>
</evidence>
<dbReference type="InterPro" id="IPR011009">
    <property type="entry name" value="Kinase-like_dom_sf"/>
</dbReference>
<dbReference type="Proteomes" id="UP000234323">
    <property type="component" value="Unassembled WGS sequence"/>
</dbReference>
<feature type="domain" description="Protein kinase" evidence="6">
    <location>
        <begin position="813"/>
        <end position="1106"/>
    </location>
</feature>
<evidence type="ECO:0000256" key="5">
    <source>
        <dbReference type="SAM" id="MobiDB-lite"/>
    </source>
</evidence>
<keyword evidence="3 7" id="KW-0418">Kinase</keyword>
<dbReference type="VEuPathDB" id="FungiDB:FUN_010303"/>
<gene>
    <name evidence="7" type="ORF">RhiirA4_529538</name>
</gene>
<dbReference type="PROSITE" id="PS50011">
    <property type="entry name" value="PROTEIN_KINASE_DOM"/>
    <property type="match status" value="2"/>
</dbReference>
<protein>
    <submittedName>
        <fullName evidence="7">Kinase-like protein</fullName>
    </submittedName>
</protein>
<dbReference type="Pfam" id="PF00069">
    <property type="entry name" value="Pkinase"/>
    <property type="match status" value="1"/>
</dbReference>
<dbReference type="AlphaFoldDB" id="A0A2I1GU71"/>
<dbReference type="InterPro" id="IPR001245">
    <property type="entry name" value="Ser-Thr/Tyr_kinase_cat_dom"/>
</dbReference>
<accession>A0A2I1GU71</accession>
<feature type="region of interest" description="Disordered" evidence="5">
    <location>
        <begin position="566"/>
        <end position="586"/>
    </location>
</feature>
<name>A0A2I1GU71_9GLOM</name>
<sequence>MHNNNNLKTEFGGEIGERYKIIRNCRYGNNLNVYKAHKVVNNKSRIPYVVKRYDTIEAFKIESQMLKMLKDVKNIMQMIDIYPQQSIIICECALYDLETFLGHQDYGQRHKEKDEIVKDIVSGLSELQKHNIVHTELSPKNIMYFKNKDDCDERWKLIDFDSACIVDKDDVKIITNYSAPEIIRSHENKTEIKANFAMDMFSFGLVLYFLETGHHYWDGENEIMKEELISTKHLIIDVQDPTAGFIIKELLSKTILSRMTLQKFMQSTYYTGETETENKKMYRIYNTNQTHNVILDKAVLEEPMNLDSNYISGMSEEEYQLHRTYKSFFDDYHIEMIKRLKGIDSKIDDCMSKIDDCTNAVNDLTKKIPQWLVKVKNEKVPRVFVMVPDEKDWKKPTTWMLSKPFRLLFVCEHKDQWHVPDQKGYKVLEIPQFIKKYGPWINLCLKVLSSAVGIMTSNLFPNGVADFLSTIFNLVDNSDFMQHIQEIIDTVDSGVKTICDKRPDFNPLNNEGDIPYKMINESGLRELKNFLDTHENAGHFGGLVQCVEEETGEILWLCEEHRDGYSVKRTDPGSPPTSPRECPPRVLSRPHLTRLKSLNKQLPKLPLPTSPVFPVSPVSPASSTDTLFVEAEGDGKKVYLDPTQQLEYICQILFEVIDNADASRRRHFRTDDIREIAQKMRGHVNSFKSLCPIWYDEIQKVKFISILENQQYMYIHFLRSIVRYCIVKHDSTVGSKTMQASFWYNDLFEIRSIIKAGKSFNEHLSKLIETLKLSRSDIHKNSAIQIALDSFANDPQLKVNVDDNLNIISDKVLSKWYHIANQTFIETPTETENQGELFNTTPRFLDDKIVAGKSLKNLNNNETFSCIEKEIYLYHEHHLNNNDFIIKFHGYSVSNCKPVLFYDYAEHGDLYTYIQVNHDSSRNLKDWGKKIKLAWEITQGVKFLHNQKILHLDLRSANILLKEDEMGELIPTISNFLWSRDTCDNKTFVYPKIASKEKIWKRWHDPDRLLDEENITPLSDIYSLGLLLWEIACCKKENLPFKKIIPIKNLYNHLQKGNQEEMPELPKEYQRWETIVKNMCHFKLEKRCNIGSVEIILGNLYNGISE</sequence>
<evidence type="ECO:0000256" key="1">
    <source>
        <dbReference type="ARBA" id="ARBA00022679"/>
    </source>
</evidence>
<feature type="domain" description="Protein kinase" evidence="6">
    <location>
        <begin position="19"/>
        <end position="270"/>
    </location>
</feature>
<evidence type="ECO:0000313" key="7">
    <source>
        <dbReference type="EMBL" id="PKY50166.1"/>
    </source>
</evidence>
<keyword evidence="8" id="KW-1185">Reference proteome</keyword>
<evidence type="ECO:0000256" key="3">
    <source>
        <dbReference type="ARBA" id="ARBA00022777"/>
    </source>
</evidence>
<dbReference type="VEuPathDB" id="FungiDB:RhiirFUN_015647"/>
<dbReference type="VEuPathDB" id="FungiDB:RhiirA1_535703"/>
<organism evidence="7 8">
    <name type="scientific">Rhizophagus irregularis</name>
    <dbReference type="NCBI Taxonomy" id="588596"/>
    <lineage>
        <taxon>Eukaryota</taxon>
        <taxon>Fungi</taxon>
        <taxon>Fungi incertae sedis</taxon>
        <taxon>Mucoromycota</taxon>
        <taxon>Glomeromycotina</taxon>
        <taxon>Glomeromycetes</taxon>
        <taxon>Glomerales</taxon>
        <taxon>Glomeraceae</taxon>
        <taxon>Rhizophagus</taxon>
    </lineage>
</organism>
<dbReference type="PROSITE" id="PS00109">
    <property type="entry name" value="PROTEIN_KINASE_TYR"/>
    <property type="match status" value="1"/>
</dbReference>
<keyword evidence="4" id="KW-0067">ATP-binding</keyword>
<dbReference type="Gene3D" id="1.10.510.10">
    <property type="entry name" value="Transferase(Phosphotransferase) domain 1"/>
    <property type="match status" value="2"/>
</dbReference>
<dbReference type="PANTHER" id="PTHR44329:SF288">
    <property type="entry name" value="MITOGEN-ACTIVATED PROTEIN KINASE KINASE KINASE 20"/>
    <property type="match status" value="1"/>
</dbReference>
<keyword evidence="2" id="KW-0547">Nucleotide-binding</keyword>
<evidence type="ECO:0000259" key="6">
    <source>
        <dbReference type="PROSITE" id="PS50011"/>
    </source>
</evidence>
<dbReference type="InterPro" id="IPR000719">
    <property type="entry name" value="Prot_kinase_dom"/>
</dbReference>
<dbReference type="PANTHER" id="PTHR44329">
    <property type="entry name" value="SERINE/THREONINE-PROTEIN KINASE TNNI3K-RELATED"/>
    <property type="match status" value="1"/>
</dbReference>
<dbReference type="InterPro" id="IPR008266">
    <property type="entry name" value="Tyr_kinase_AS"/>
</dbReference>
<dbReference type="EMBL" id="LLXI01000834">
    <property type="protein sequence ID" value="PKY50166.1"/>
    <property type="molecule type" value="Genomic_DNA"/>
</dbReference>
<dbReference type="GO" id="GO:0004674">
    <property type="term" value="F:protein serine/threonine kinase activity"/>
    <property type="evidence" value="ECO:0007669"/>
    <property type="project" value="TreeGrafter"/>
</dbReference>
<dbReference type="SUPFAM" id="SSF56112">
    <property type="entry name" value="Protein kinase-like (PK-like)"/>
    <property type="match status" value="2"/>
</dbReference>